<sequence length="99" mass="10654">MRREALRAETFKVGHHGQANALDEELLGAVAPKYAIISASSDRRYESAAPGVLSMLHAYGTKTYFTDVPDVPPYTDGLMPHAGVAFAVAPDGSMSVRYL</sequence>
<comment type="caution">
    <text evidence="1">The sequence shown here is derived from an EMBL/GenBank/DDBJ whole genome shotgun (WGS) entry which is preliminary data.</text>
</comment>
<evidence type="ECO:0000313" key="1">
    <source>
        <dbReference type="EMBL" id="MBC5754745.1"/>
    </source>
</evidence>
<accession>A0ABR7ICT1</accession>
<protein>
    <recommendedName>
        <fullName evidence="3">MBL fold metallo-hydrolase</fullName>
    </recommendedName>
</protein>
<evidence type="ECO:0000313" key="2">
    <source>
        <dbReference type="Proteomes" id="UP000621540"/>
    </source>
</evidence>
<proteinExistence type="predicted"/>
<reference evidence="1 2" key="1">
    <citation type="submission" date="2020-08" db="EMBL/GenBank/DDBJ databases">
        <title>Genome public.</title>
        <authorList>
            <person name="Liu C."/>
            <person name="Sun Q."/>
        </authorList>
    </citation>
    <scope>NUCLEOTIDE SEQUENCE [LARGE SCALE GENOMIC DNA]</scope>
    <source>
        <strain evidence="1 2">BX0805</strain>
    </source>
</reference>
<organism evidence="1 2">
    <name type="scientific">Roseburia yibonii</name>
    <dbReference type="NCBI Taxonomy" id="2763063"/>
    <lineage>
        <taxon>Bacteria</taxon>
        <taxon>Bacillati</taxon>
        <taxon>Bacillota</taxon>
        <taxon>Clostridia</taxon>
        <taxon>Lachnospirales</taxon>
        <taxon>Lachnospiraceae</taxon>
        <taxon>Roseburia</taxon>
    </lineage>
</organism>
<name>A0ABR7ICT1_9FIRM</name>
<dbReference type="InterPro" id="IPR036866">
    <property type="entry name" value="RibonucZ/Hydroxyglut_hydro"/>
</dbReference>
<keyword evidence="2" id="KW-1185">Reference proteome</keyword>
<dbReference type="Gene3D" id="3.60.15.10">
    <property type="entry name" value="Ribonuclease Z/Hydroxyacylglutathione hydrolase-like"/>
    <property type="match status" value="1"/>
</dbReference>
<gene>
    <name evidence="1" type="ORF">H8Z76_12135</name>
</gene>
<dbReference type="EMBL" id="JACOQH010000010">
    <property type="protein sequence ID" value="MBC5754745.1"/>
    <property type="molecule type" value="Genomic_DNA"/>
</dbReference>
<dbReference type="RefSeq" id="WP_022516662.1">
    <property type="nucleotide sequence ID" value="NZ_JACOQH010000010.1"/>
</dbReference>
<evidence type="ECO:0008006" key="3">
    <source>
        <dbReference type="Google" id="ProtNLM"/>
    </source>
</evidence>
<dbReference type="Proteomes" id="UP000621540">
    <property type="component" value="Unassembled WGS sequence"/>
</dbReference>